<dbReference type="RefSeq" id="WP_010374665.1">
    <property type="nucleotide sequence ID" value="NZ_CP011924.1"/>
</dbReference>
<accession>A0ABM6NFL7</accession>
<dbReference type="Proteomes" id="UP000016521">
    <property type="component" value="Chromosome I"/>
</dbReference>
<evidence type="ECO:0000313" key="3">
    <source>
        <dbReference type="Proteomes" id="UP000016521"/>
    </source>
</evidence>
<sequence length="229" mass="26107">MKTVLLCLLMIISTVAHATNELPKVMRFNKPPQTPQALYVIELMEMVYQSLGIELRLEEFNHKGSLIAANAGNLDGQLARVASVENEYPNLRRIDYPLFQFNLQLFTLCAHCELNEIKSLTVRSGYPVATTYLAEHHTTAYVIGVKSAVAQLNLVMQKQVEGALILDFHLKPHLKNINEETLQIKNLAVVESFHFVHKRNEQLVPLIKAKLEEFERQGIIKMLKAKYQI</sequence>
<gene>
    <name evidence="2" type="ORF">PPIS_a2683</name>
</gene>
<protein>
    <recommendedName>
        <fullName evidence="4">Solute-binding protein family 3/N-terminal domain-containing protein</fullName>
    </recommendedName>
</protein>
<proteinExistence type="predicted"/>
<reference evidence="2 3" key="1">
    <citation type="submission" date="2015-06" db="EMBL/GenBank/DDBJ databases">
        <authorList>
            <person name="Xie B.-B."/>
            <person name="Rong J.-C."/>
            <person name="Qin Q.-L."/>
            <person name="Zhang Y.-Z."/>
        </authorList>
    </citation>
    <scope>NUCLEOTIDE SEQUENCE [LARGE SCALE GENOMIC DNA]</scope>
    <source>
        <strain evidence="2 3">JCM 20779</strain>
    </source>
</reference>
<dbReference type="Gene3D" id="3.40.190.10">
    <property type="entry name" value="Periplasmic binding protein-like II"/>
    <property type="match status" value="2"/>
</dbReference>
<keyword evidence="3" id="KW-1185">Reference proteome</keyword>
<evidence type="ECO:0008006" key="4">
    <source>
        <dbReference type="Google" id="ProtNLM"/>
    </source>
</evidence>
<name>A0ABM6NFL7_PSEO7</name>
<feature type="signal peptide" evidence="1">
    <location>
        <begin position="1"/>
        <end position="18"/>
    </location>
</feature>
<evidence type="ECO:0000313" key="2">
    <source>
        <dbReference type="EMBL" id="ATD07606.1"/>
    </source>
</evidence>
<dbReference type="GeneID" id="98336895"/>
<organism evidence="2 3">
    <name type="scientific">Pseudoalteromonas piscicida</name>
    <dbReference type="NCBI Taxonomy" id="43662"/>
    <lineage>
        <taxon>Bacteria</taxon>
        <taxon>Pseudomonadati</taxon>
        <taxon>Pseudomonadota</taxon>
        <taxon>Gammaproteobacteria</taxon>
        <taxon>Alteromonadales</taxon>
        <taxon>Pseudoalteromonadaceae</taxon>
        <taxon>Pseudoalteromonas</taxon>
    </lineage>
</organism>
<dbReference type="EMBL" id="CP011924">
    <property type="protein sequence ID" value="ATD07606.1"/>
    <property type="molecule type" value="Genomic_DNA"/>
</dbReference>
<keyword evidence="1" id="KW-0732">Signal</keyword>
<evidence type="ECO:0000256" key="1">
    <source>
        <dbReference type="SAM" id="SignalP"/>
    </source>
</evidence>
<dbReference type="SUPFAM" id="SSF53850">
    <property type="entry name" value="Periplasmic binding protein-like II"/>
    <property type="match status" value="1"/>
</dbReference>
<feature type="chain" id="PRO_5047161040" description="Solute-binding protein family 3/N-terminal domain-containing protein" evidence="1">
    <location>
        <begin position="19"/>
        <end position="229"/>
    </location>
</feature>